<dbReference type="PANTHER" id="PTHR42862">
    <property type="entry name" value="DELTA-1-PYRROLINE-5-CARBOXYLATE DEHYDROGENASE 1, ISOFORM A-RELATED"/>
    <property type="match status" value="1"/>
</dbReference>
<dbReference type="GO" id="GO:0004657">
    <property type="term" value="F:proline dehydrogenase activity"/>
    <property type="evidence" value="ECO:0007669"/>
    <property type="project" value="UniProtKB-ARBA"/>
</dbReference>
<evidence type="ECO:0000256" key="3">
    <source>
        <dbReference type="ARBA" id="ARBA00023002"/>
    </source>
</evidence>
<dbReference type="NCBIfam" id="TIGR01237">
    <property type="entry name" value="D1pyr5carbox2"/>
    <property type="match status" value="1"/>
</dbReference>
<dbReference type="GO" id="GO:0009898">
    <property type="term" value="C:cytoplasmic side of plasma membrane"/>
    <property type="evidence" value="ECO:0007669"/>
    <property type="project" value="TreeGrafter"/>
</dbReference>
<dbReference type="SUPFAM" id="SSF53720">
    <property type="entry name" value="ALDH-like"/>
    <property type="match status" value="1"/>
</dbReference>
<dbReference type="GO" id="GO:0003842">
    <property type="term" value="F:L-glutamate gamma-semialdehyde dehydrogenase activity"/>
    <property type="evidence" value="ECO:0007669"/>
    <property type="project" value="UniProtKB-EC"/>
</dbReference>
<dbReference type="EC" id="1.2.1.88" evidence="2"/>
<dbReference type="EMBL" id="CABVQH010000025">
    <property type="protein sequence ID" value="VWD21354.1"/>
    <property type="molecule type" value="Genomic_DNA"/>
</dbReference>
<dbReference type="PROSITE" id="PS00070">
    <property type="entry name" value="ALDEHYDE_DEHYDR_CYS"/>
    <property type="match status" value="1"/>
</dbReference>
<evidence type="ECO:0000256" key="5">
    <source>
        <dbReference type="ARBA" id="ARBA00048142"/>
    </source>
</evidence>
<protein>
    <recommendedName>
        <fullName evidence="2">L-glutamate gamma-semialdehyde dehydrogenase</fullName>
        <ecNumber evidence="2">1.2.1.88</ecNumber>
    </recommendedName>
</protein>
<proteinExistence type="predicted"/>
<dbReference type="GO" id="GO:0010133">
    <property type="term" value="P:L-proline catabolic process to L-glutamate"/>
    <property type="evidence" value="ECO:0007669"/>
    <property type="project" value="TreeGrafter"/>
</dbReference>
<dbReference type="Gene3D" id="3.40.309.10">
    <property type="entry name" value="Aldehyde Dehydrogenase, Chain A, domain 2"/>
    <property type="match status" value="1"/>
</dbReference>
<dbReference type="Proteomes" id="UP000494260">
    <property type="component" value="Unassembled WGS sequence"/>
</dbReference>
<evidence type="ECO:0000256" key="2">
    <source>
        <dbReference type="ARBA" id="ARBA00012884"/>
    </source>
</evidence>
<dbReference type="InterPro" id="IPR050485">
    <property type="entry name" value="Proline_metab_enzyme"/>
</dbReference>
<dbReference type="AlphaFoldDB" id="A0A6P2YHR4"/>
<dbReference type="RefSeq" id="WP_174953723.1">
    <property type="nucleotide sequence ID" value="NZ_CABVQH010000025.1"/>
</dbReference>
<feature type="domain" description="Aldehyde dehydrogenase" evidence="6">
    <location>
        <begin position="52"/>
        <end position="512"/>
    </location>
</feature>
<reference evidence="7 8" key="1">
    <citation type="submission" date="2019-09" db="EMBL/GenBank/DDBJ databases">
        <authorList>
            <person name="Depoorter E."/>
        </authorList>
    </citation>
    <scope>NUCLEOTIDE SEQUENCE [LARGE SCALE GENOMIC DNA]</scope>
    <source>
        <strain evidence="7">R-18109</strain>
    </source>
</reference>
<name>A0A6P2YHR4_BURL3</name>
<dbReference type="Gene3D" id="3.40.605.10">
    <property type="entry name" value="Aldehyde Dehydrogenase, Chain A, domain 1"/>
    <property type="match status" value="1"/>
</dbReference>
<keyword evidence="3" id="KW-0560">Oxidoreductase</keyword>
<dbReference type="InterPro" id="IPR016162">
    <property type="entry name" value="Ald_DH_N"/>
</dbReference>
<dbReference type="InterPro" id="IPR016163">
    <property type="entry name" value="Ald_DH_C"/>
</dbReference>
<dbReference type="InterPro" id="IPR016160">
    <property type="entry name" value="Ald_DH_CS_CYS"/>
</dbReference>
<organism evidence="7 8">
    <name type="scientific">Burkholderia lata (strain ATCC 17760 / DSM 23089 / LMG 22485 / NCIMB 9086 / R18194 / 383)</name>
    <dbReference type="NCBI Taxonomy" id="482957"/>
    <lineage>
        <taxon>Bacteria</taxon>
        <taxon>Pseudomonadati</taxon>
        <taxon>Pseudomonadota</taxon>
        <taxon>Betaproteobacteria</taxon>
        <taxon>Burkholderiales</taxon>
        <taxon>Burkholderiaceae</taxon>
        <taxon>Burkholderia</taxon>
        <taxon>Burkholderia cepacia complex</taxon>
    </lineage>
</organism>
<dbReference type="CDD" id="cd07124">
    <property type="entry name" value="ALDH_PutA-P5CDH-RocA"/>
    <property type="match status" value="1"/>
</dbReference>
<evidence type="ECO:0000313" key="7">
    <source>
        <dbReference type="EMBL" id="VWD21354.1"/>
    </source>
</evidence>
<dbReference type="InterPro" id="IPR016161">
    <property type="entry name" value="Ald_DH/histidinol_DH"/>
</dbReference>
<dbReference type="InterPro" id="IPR005932">
    <property type="entry name" value="RocA"/>
</dbReference>
<evidence type="ECO:0000313" key="8">
    <source>
        <dbReference type="Proteomes" id="UP000494260"/>
    </source>
</evidence>
<dbReference type="Pfam" id="PF00171">
    <property type="entry name" value="Aldedh"/>
    <property type="match status" value="1"/>
</dbReference>
<dbReference type="PANTHER" id="PTHR42862:SF1">
    <property type="entry name" value="DELTA-1-PYRROLINE-5-CARBOXYLATE DEHYDROGENASE 2, ISOFORM A-RELATED"/>
    <property type="match status" value="1"/>
</dbReference>
<dbReference type="FunFam" id="3.40.309.10:FF:000005">
    <property type="entry name" value="1-pyrroline-5-carboxylate dehydrogenase 1"/>
    <property type="match status" value="1"/>
</dbReference>
<evidence type="ECO:0000256" key="1">
    <source>
        <dbReference type="ARBA" id="ARBA00004786"/>
    </source>
</evidence>
<evidence type="ECO:0000259" key="6">
    <source>
        <dbReference type="Pfam" id="PF00171"/>
    </source>
</evidence>
<dbReference type="InterPro" id="IPR015590">
    <property type="entry name" value="Aldehyde_DH_dom"/>
</dbReference>
<accession>A0A6P2YHR4</accession>
<sequence length="516" mass="56269">MLIAPYKNEPFDLFDTDATVAEMRGALDKVRTRFGETSPLIINGERVMTDDKLVSTNPSNPAEIVGFSAKATQQHADAALDAAWKAFESWKRWTQEDRSRVMLKAAAIMRRRKRELEAWLVYEIGKNYVEASAEVAEMIDFTEYYARQALTHVGGLGSLIHYPGEENESFYIPLGAGVTISPWNFPMALMTGMTVGAIVVGNTVVCKPAEDTVVSLAKVFDIFEEAGLPPGVVNYLPGNGRDVGSYLVAHPRTRFVNFTGSLATGAAINESAAKLAPGQKWFKRVFLELGGKDGILVDETANLDDAATGVIQAAFGYSGQKCSACSRLIVVDAVYDALIERVIERTKKLVVDEAKNNPSLGPVCNEMQYKKVQSYIDIGRGEGKLLTGGKVADAPGYLIEPTIFGDVSPTARIAQEEVFGPFVAAIRVKDFAEGLQVANNTVYGLTGALFSNDRERIEIARREFHVGNLYFNRKCTGALVGIQPFGGFNLTGTDTKTGGPDYLLQFMQIKAVAERL</sequence>
<keyword evidence="4" id="KW-0520">NAD</keyword>
<comment type="pathway">
    <text evidence="1">Amino-acid degradation; L-proline degradation into L-glutamate; L-glutamate from L-proline: step 2/2.</text>
</comment>
<dbReference type="NCBIfam" id="NF002852">
    <property type="entry name" value="PRK03137.1"/>
    <property type="match status" value="1"/>
</dbReference>
<comment type="catalytic activity">
    <reaction evidence="5">
        <text>L-glutamate 5-semialdehyde + NAD(+) + H2O = L-glutamate + NADH + 2 H(+)</text>
        <dbReference type="Rhea" id="RHEA:30235"/>
        <dbReference type="ChEBI" id="CHEBI:15377"/>
        <dbReference type="ChEBI" id="CHEBI:15378"/>
        <dbReference type="ChEBI" id="CHEBI:29985"/>
        <dbReference type="ChEBI" id="CHEBI:57540"/>
        <dbReference type="ChEBI" id="CHEBI:57945"/>
        <dbReference type="ChEBI" id="CHEBI:58066"/>
        <dbReference type="EC" id="1.2.1.88"/>
    </reaction>
</comment>
<evidence type="ECO:0000256" key="4">
    <source>
        <dbReference type="ARBA" id="ARBA00023027"/>
    </source>
</evidence>
<gene>
    <name evidence="7" type="ORF">BLA18109_05968</name>
</gene>